<dbReference type="InterPro" id="IPR036388">
    <property type="entry name" value="WH-like_DNA-bd_sf"/>
</dbReference>
<sequence length="565" mass="62945">MGSGNKENRPEAPLRTPPKQALPAEPWTPTANLKVLIRAASPEIRSRERSRCQEHPAGDGRGRAQAARREKSLGSLCHRLLARYPDYPSAEESYYICLDEAAEELKFERRRIYDIVHVLESLHMVSRLAQNRYIWHGRHNLAKTLQALKKAGEENKYTLLIETIKKREHKDEFGLDGKRSEEAVRSARTGEHSERCCVELPGMEFPAGKVPPLSYVPLLFSPLEQVQMKTYQLTQVKVLSLQQSLGISWKDHQRIKSANPNALHETTAREGDICTAAADPGKATADKERWESSSKRCLKRSQALQESNLIKKHRSNEESLDSAMDQAVFSHFPFSVPEKECQRVQTNCAMESFQGEKQNRPQTLDQSVASSSDQHKMEHAPENEDRTKTGMAFAVPARETFFPSGYLIPLTQCTHHSNKACLLNRENTGMCSLQHPSTYSSPTAGVIPMTASELTAVNVPAFQITSLNITLTPTSIATAPVLSNPCLNSDNIGSVPNPSYSLLNFALQHGRLIPAGGQAPPNPVLQHIPTPLKPESINRSSQNVTLQEKVRNSGLQLLHRGQSRN</sequence>
<dbReference type="EMBL" id="MCFN01000382">
    <property type="protein sequence ID" value="OXB59583.1"/>
    <property type="molecule type" value="Genomic_DNA"/>
</dbReference>
<accession>A0A226MW82</accession>
<evidence type="ECO:0000256" key="5">
    <source>
        <dbReference type="ARBA" id="ARBA00023125"/>
    </source>
</evidence>
<dbReference type="GO" id="GO:0090575">
    <property type="term" value="C:RNA polymerase II transcription regulator complex"/>
    <property type="evidence" value="ECO:0007669"/>
    <property type="project" value="TreeGrafter"/>
</dbReference>
<evidence type="ECO:0000256" key="6">
    <source>
        <dbReference type="ARBA" id="ARBA00023159"/>
    </source>
</evidence>
<feature type="compositionally biased region" description="Polar residues" evidence="12">
    <location>
        <begin position="360"/>
        <end position="372"/>
    </location>
</feature>
<keyword evidence="5 11" id="KW-0238">DNA-binding</keyword>
<dbReference type="InterPro" id="IPR003316">
    <property type="entry name" value="E2F_WHTH_DNA-bd_dom"/>
</dbReference>
<keyword evidence="15" id="KW-1185">Reference proteome</keyword>
<dbReference type="FunFam" id="1.10.10.10:FF:000073">
    <property type="entry name" value="E2F transcription factor 8"/>
    <property type="match status" value="1"/>
</dbReference>
<dbReference type="InterPro" id="IPR036390">
    <property type="entry name" value="WH_DNA-bd_sf"/>
</dbReference>
<comment type="caution">
    <text evidence="14">The sequence shown here is derived from an EMBL/GenBank/DDBJ whole genome shotgun (WGS) entry which is preliminary data.</text>
</comment>
<feature type="region of interest" description="Disordered" evidence="12">
    <location>
        <begin position="44"/>
        <end position="67"/>
    </location>
</feature>
<evidence type="ECO:0000256" key="9">
    <source>
        <dbReference type="ARBA" id="ARBA00023306"/>
    </source>
</evidence>
<feature type="domain" description="E2F/DP family winged-helix DNA-binding" evidence="13">
    <location>
        <begin position="68"/>
        <end position="137"/>
    </location>
</feature>
<feature type="region of interest" description="Disordered" evidence="12">
    <location>
        <begin position="353"/>
        <end position="386"/>
    </location>
</feature>
<evidence type="ECO:0000313" key="15">
    <source>
        <dbReference type="Proteomes" id="UP000198323"/>
    </source>
</evidence>
<keyword evidence="7 11" id="KW-0804">Transcription</keyword>
<keyword evidence="3" id="KW-0678">Repressor</keyword>
<keyword evidence="9" id="KW-0131">Cell cycle</keyword>
<keyword evidence="6" id="KW-0010">Activator</keyword>
<dbReference type="STRING" id="9009.A0A226MW82"/>
<feature type="compositionally biased region" description="Basic and acidic residues" evidence="12">
    <location>
        <begin position="373"/>
        <end position="386"/>
    </location>
</feature>
<reference evidence="14 15" key="1">
    <citation type="submission" date="2016-07" db="EMBL/GenBank/DDBJ databases">
        <title>Disparate Historic Effective Population Sizes Predicted by Modern Levels of Genome Diversity for the Scaled Quail (Callipepla squamata) and the Northern Bobwhite (Colinus virginianus): Inferences from First and Second Generation Draft Genome Assemblies for Sympatric New World Quail.</title>
        <authorList>
            <person name="Oldeschulte D.L."/>
            <person name="Halley Y.A."/>
            <person name="Bhattarai E.K."/>
            <person name="Brashear W.A."/>
            <person name="Hill J."/>
            <person name="Metz R.P."/>
            <person name="Johnson C.D."/>
            <person name="Rollins D."/>
            <person name="Peterson M.J."/>
            <person name="Bickhart D.M."/>
            <person name="Decker J.E."/>
            <person name="Seabury C.M."/>
        </authorList>
    </citation>
    <scope>NUCLEOTIDE SEQUENCE [LARGE SCALE GENOMIC DNA]</scope>
    <source>
        <strain evidence="14 15">Texas</strain>
        <tissue evidence="14">Leg muscle</tissue>
    </source>
</reference>
<dbReference type="SMART" id="SM01372">
    <property type="entry name" value="E2F_TDP"/>
    <property type="match status" value="1"/>
</dbReference>
<evidence type="ECO:0000256" key="1">
    <source>
        <dbReference type="ARBA" id="ARBA00004123"/>
    </source>
</evidence>
<feature type="region of interest" description="Disordered" evidence="12">
    <location>
        <begin position="1"/>
        <end position="28"/>
    </location>
</feature>
<evidence type="ECO:0000313" key="14">
    <source>
        <dbReference type="EMBL" id="OXB59583.1"/>
    </source>
</evidence>
<dbReference type="PANTHER" id="PTHR12081:SF40">
    <property type="entry name" value="TRANSCRIPTION FACTOR E2F8"/>
    <property type="match status" value="1"/>
</dbReference>
<protein>
    <recommendedName>
        <fullName evidence="10">Transcription factor E2F8</fullName>
    </recommendedName>
</protein>
<keyword evidence="8 11" id="KW-0539">Nucleus</keyword>
<dbReference type="Proteomes" id="UP000198323">
    <property type="component" value="Unassembled WGS sequence"/>
</dbReference>
<evidence type="ECO:0000256" key="7">
    <source>
        <dbReference type="ARBA" id="ARBA00023163"/>
    </source>
</evidence>
<evidence type="ECO:0000259" key="13">
    <source>
        <dbReference type="SMART" id="SM01372"/>
    </source>
</evidence>
<dbReference type="GO" id="GO:0000981">
    <property type="term" value="F:DNA-binding transcription factor activity, RNA polymerase II-specific"/>
    <property type="evidence" value="ECO:0007669"/>
    <property type="project" value="TreeGrafter"/>
</dbReference>
<feature type="compositionally biased region" description="Basic and acidic residues" evidence="12">
    <location>
        <begin position="1"/>
        <end position="12"/>
    </location>
</feature>
<dbReference type="Gene3D" id="1.10.10.10">
    <property type="entry name" value="Winged helix-like DNA-binding domain superfamily/Winged helix DNA-binding domain"/>
    <property type="match status" value="1"/>
</dbReference>
<evidence type="ECO:0000256" key="11">
    <source>
        <dbReference type="RuleBase" id="RU003796"/>
    </source>
</evidence>
<keyword evidence="4 11" id="KW-0805">Transcription regulation</keyword>
<dbReference type="PANTHER" id="PTHR12081">
    <property type="entry name" value="TRANSCRIPTION FACTOR E2F"/>
    <property type="match status" value="1"/>
</dbReference>
<gene>
    <name evidence="14" type="ORF">ASZ78_010097</name>
</gene>
<evidence type="ECO:0000256" key="12">
    <source>
        <dbReference type="SAM" id="MobiDB-lite"/>
    </source>
</evidence>
<dbReference type="GO" id="GO:0000978">
    <property type="term" value="F:RNA polymerase II cis-regulatory region sequence-specific DNA binding"/>
    <property type="evidence" value="ECO:0007669"/>
    <property type="project" value="InterPro"/>
</dbReference>
<proteinExistence type="inferred from homology"/>
<evidence type="ECO:0000256" key="2">
    <source>
        <dbReference type="ARBA" id="ARBA00010940"/>
    </source>
</evidence>
<evidence type="ECO:0000256" key="8">
    <source>
        <dbReference type="ARBA" id="ARBA00023242"/>
    </source>
</evidence>
<evidence type="ECO:0000256" key="4">
    <source>
        <dbReference type="ARBA" id="ARBA00023015"/>
    </source>
</evidence>
<organism evidence="14 15">
    <name type="scientific">Callipepla squamata</name>
    <name type="common">Scaled quail</name>
    <dbReference type="NCBI Taxonomy" id="9009"/>
    <lineage>
        <taxon>Eukaryota</taxon>
        <taxon>Metazoa</taxon>
        <taxon>Chordata</taxon>
        <taxon>Craniata</taxon>
        <taxon>Vertebrata</taxon>
        <taxon>Euteleostomi</taxon>
        <taxon>Archelosauria</taxon>
        <taxon>Archosauria</taxon>
        <taxon>Dinosauria</taxon>
        <taxon>Saurischia</taxon>
        <taxon>Theropoda</taxon>
        <taxon>Coelurosauria</taxon>
        <taxon>Aves</taxon>
        <taxon>Neognathae</taxon>
        <taxon>Galloanserae</taxon>
        <taxon>Galliformes</taxon>
        <taxon>Odontophoridae</taxon>
        <taxon>Callipepla</taxon>
    </lineage>
</organism>
<dbReference type="Pfam" id="PF02319">
    <property type="entry name" value="WHD_E2F_TDP"/>
    <property type="match status" value="1"/>
</dbReference>
<evidence type="ECO:0000256" key="3">
    <source>
        <dbReference type="ARBA" id="ARBA00022491"/>
    </source>
</evidence>
<dbReference type="OrthoDB" id="5318at2759"/>
<name>A0A226MW82_CALSU</name>
<dbReference type="AlphaFoldDB" id="A0A226MW82"/>
<evidence type="ECO:0000256" key="10">
    <source>
        <dbReference type="ARBA" id="ARBA00039673"/>
    </source>
</evidence>
<dbReference type="SUPFAM" id="SSF46785">
    <property type="entry name" value="Winged helix' DNA-binding domain"/>
    <property type="match status" value="1"/>
</dbReference>
<dbReference type="InterPro" id="IPR015633">
    <property type="entry name" value="E2F"/>
</dbReference>
<comment type="subcellular location">
    <subcellularLocation>
        <location evidence="1 11">Nucleus</location>
    </subcellularLocation>
</comment>
<comment type="similarity">
    <text evidence="2 11">Belongs to the E2F/DP family.</text>
</comment>